<dbReference type="Proteomes" id="UP001246372">
    <property type="component" value="Unassembled WGS sequence"/>
</dbReference>
<dbReference type="NCBIfam" id="TIGR02532">
    <property type="entry name" value="IV_pilin_GFxxxE"/>
    <property type="match status" value="1"/>
</dbReference>
<sequence length="158" mass="16139">MVRPAARSQRGFSVIEMMVVLTLMLLIAVAAAPFASSWGNQAAVRQTQSLLLQAMALAKATALRNPQASPADQPAATLLSSAAGLCVFAGTPSSLACSGALWRATPSASIQLQGATSQCIALASDGRPLNASVGSTDCLSTLSYTISRGNETSQAQLN</sequence>
<protein>
    <submittedName>
        <fullName evidence="1">Type II secretion system protein</fullName>
    </submittedName>
</protein>
<dbReference type="SUPFAM" id="SSF54523">
    <property type="entry name" value="Pili subunits"/>
    <property type="match status" value="1"/>
</dbReference>
<dbReference type="InterPro" id="IPR012902">
    <property type="entry name" value="N_methyl_site"/>
</dbReference>
<organism evidence="1 2">
    <name type="scientific">Roseateles aquae</name>
    <dbReference type="NCBI Taxonomy" id="3077235"/>
    <lineage>
        <taxon>Bacteria</taxon>
        <taxon>Pseudomonadati</taxon>
        <taxon>Pseudomonadota</taxon>
        <taxon>Betaproteobacteria</taxon>
        <taxon>Burkholderiales</taxon>
        <taxon>Sphaerotilaceae</taxon>
        <taxon>Roseateles</taxon>
    </lineage>
</organism>
<evidence type="ECO:0000313" key="1">
    <source>
        <dbReference type="EMBL" id="MDT8998157.1"/>
    </source>
</evidence>
<dbReference type="EMBL" id="JAVXZY010000001">
    <property type="protein sequence ID" value="MDT8998157.1"/>
    <property type="molecule type" value="Genomic_DNA"/>
</dbReference>
<reference evidence="1" key="1">
    <citation type="submission" date="2023-09" db="EMBL/GenBank/DDBJ databases">
        <title>Paucibacter sp. APW11 Genome sequencing and assembly.</title>
        <authorList>
            <person name="Kim I."/>
        </authorList>
    </citation>
    <scope>NUCLEOTIDE SEQUENCE</scope>
    <source>
        <strain evidence="1">APW11</strain>
    </source>
</reference>
<gene>
    <name evidence="1" type="ORF">RQP53_02585</name>
</gene>
<evidence type="ECO:0000313" key="2">
    <source>
        <dbReference type="Proteomes" id="UP001246372"/>
    </source>
</evidence>
<proteinExistence type="predicted"/>
<dbReference type="Pfam" id="PF07963">
    <property type="entry name" value="N_methyl"/>
    <property type="match status" value="1"/>
</dbReference>
<keyword evidence="2" id="KW-1185">Reference proteome</keyword>
<dbReference type="RefSeq" id="WP_315648470.1">
    <property type="nucleotide sequence ID" value="NZ_JAVXZY010000001.1"/>
</dbReference>
<name>A0ABU3P6F5_9BURK</name>
<dbReference type="InterPro" id="IPR045584">
    <property type="entry name" value="Pilin-like"/>
</dbReference>
<accession>A0ABU3P6F5</accession>
<comment type="caution">
    <text evidence="1">The sequence shown here is derived from an EMBL/GenBank/DDBJ whole genome shotgun (WGS) entry which is preliminary data.</text>
</comment>